<dbReference type="Proteomes" id="UP000290289">
    <property type="component" value="Chromosome 10"/>
</dbReference>
<sequence>MFFLPFPSFTLCFFVPLSLSPPPLFSRFLLKLRCYVLLFVKLWCRDINIIFGSPLSEDIRH</sequence>
<proteinExistence type="predicted"/>
<accession>A0A498IXP0</accession>
<name>A0A498IXP0_MALDO</name>
<dbReference type="EMBL" id="RDQH01000336">
    <property type="protein sequence ID" value="RXH88209.1"/>
    <property type="molecule type" value="Genomic_DNA"/>
</dbReference>
<evidence type="ECO:0000313" key="1">
    <source>
        <dbReference type="EMBL" id="RXH88209.1"/>
    </source>
</evidence>
<evidence type="ECO:0000313" key="2">
    <source>
        <dbReference type="Proteomes" id="UP000290289"/>
    </source>
</evidence>
<protein>
    <submittedName>
        <fullName evidence="1">Uncharacterized protein</fullName>
    </submittedName>
</protein>
<reference evidence="1 2" key="1">
    <citation type="submission" date="2018-10" db="EMBL/GenBank/DDBJ databases">
        <title>A high-quality apple genome assembly.</title>
        <authorList>
            <person name="Hu J."/>
        </authorList>
    </citation>
    <scope>NUCLEOTIDE SEQUENCE [LARGE SCALE GENOMIC DNA]</scope>
    <source>
        <strain evidence="2">cv. HFTH1</strain>
        <tissue evidence="1">Young leaf</tissue>
    </source>
</reference>
<comment type="caution">
    <text evidence="1">The sequence shown here is derived from an EMBL/GenBank/DDBJ whole genome shotgun (WGS) entry which is preliminary data.</text>
</comment>
<dbReference type="AlphaFoldDB" id="A0A498IXP0"/>
<keyword evidence="2" id="KW-1185">Reference proteome</keyword>
<organism evidence="1 2">
    <name type="scientific">Malus domestica</name>
    <name type="common">Apple</name>
    <name type="synonym">Pyrus malus</name>
    <dbReference type="NCBI Taxonomy" id="3750"/>
    <lineage>
        <taxon>Eukaryota</taxon>
        <taxon>Viridiplantae</taxon>
        <taxon>Streptophyta</taxon>
        <taxon>Embryophyta</taxon>
        <taxon>Tracheophyta</taxon>
        <taxon>Spermatophyta</taxon>
        <taxon>Magnoliopsida</taxon>
        <taxon>eudicotyledons</taxon>
        <taxon>Gunneridae</taxon>
        <taxon>Pentapetalae</taxon>
        <taxon>rosids</taxon>
        <taxon>fabids</taxon>
        <taxon>Rosales</taxon>
        <taxon>Rosaceae</taxon>
        <taxon>Amygdaloideae</taxon>
        <taxon>Maleae</taxon>
        <taxon>Malus</taxon>
    </lineage>
</organism>
<gene>
    <name evidence="1" type="ORF">DVH24_042280</name>
</gene>